<gene>
    <name evidence="1" type="ORF">FJZ47_23445</name>
</gene>
<protein>
    <submittedName>
        <fullName evidence="1">Uncharacterized protein</fullName>
    </submittedName>
</protein>
<evidence type="ECO:0000313" key="2">
    <source>
        <dbReference type="Proteomes" id="UP000712673"/>
    </source>
</evidence>
<reference evidence="1" key="1">
    <citation type="submission" date="2019-03" db="EMBL/GenBank/DDBJ databases">
        <title>Lake Tanganyika Metagenome-Assembled Genomes (MAGs).</title>
        <authorList>
            <person name="Tran P."/>
        </authorList>
    </citation>
    <scope>NUCLEOTIDE SEQUENCE</scope>
    <source>
        <strain evidence="1">K_DeepCast_65m_m2_066</strain>
    </source>
</reference>
<sequence>MGWKYIGIAVGVWVWLGWAATLALAAEVTCWKADDRGCSMAKHADGTPLVVSVAGAKAGDRLECVEKDGKMQCKRK</sequence>
<name>A0A937W6P2_UNCTE</name>
<proteinExistence type="predicted"/>
<accession>A0A937W6P2</accession>
<organism evidence="1 2">
    <name type="scientific">Tectimicrobiota bacterium</name>
    <dbReference type="NCBI Taxonomy" id="2528274"/>
    <lineage>
        <taxon>Bacteria</taxon>
        <taxon>Pseudomonadati</taxon>
        <taxon>Nitrospinota/Tectimicrobiota group</taxon>
        <taxon>Candidatus Tectimicrobiota</taxon>
    </lineage>
</organism>
<evidence type="ECO:0000313" key="1">
    <source>
        <dbReference type="EMBL" id="MBM3226730.1"/>
    </source>
</evidence>
<dbReference type="Proteomes" id="UP000712673">
    <property type="component" value="Unassembled WGS sequence"/>
</dbReference>
<dbReference type="EMBL" id="VGLS01001027">
    <property type="protein sequence ID" value="MBM3226730.1"/>
    <property type="molecule type" value="Genomic_DNA"/>
</dbReference>
<comment type="caution">
    <text evidence="1">The sequence shown here is derived from an EMBL/GenBank/DDBJ whole genome shotgun (WGS) entry which is preliminary data.</text>
</comment>
<dbReference type="AlphaFoldDB" id="A0A937W6P2"/>